<dbReference type="Proteomes" id="UP001164693">
    <property type="component" value="Chromosome"/>
</dbReference>
<sequence>MTDKGVDRRRIVVGVDESEESRHALRWAAGLANWAVAELDVVSAWHLPVGYGWGAVPLEWSPTEDLEKRLDVFVDETLGADRPADLKIVVREAIAAELLIEQSKGALMVVVGSRGRGAFTGLLLGSVSAKVAEHATCPVVVVHGDQAVPSVTAR</sequence>
<dbReference type="PANTHER" id="PTHR46553:SF3">
    <property type="entry name" value="ADENINE NUCLEOTIDE ALPHA HYDROLASES-LIKE SUPERFAMILY PROTEIN"/>
    <property type="match status" value="1"/>
</dbReference>
<evidence type="ECO:0000313" key="3">
    <source>
        <dbReference type="EMBL" id="WAX57672.1"/>
    </source>
</evidence>
<dbReference type="InterPro" id="IPR006015">
    <property type="entry name" value="Universal_stress_UspA"/>
</dbReference>
<dbReference type="Pfam" id="PF00582">
    <property type="entry name" value="Usp"/>
    <property type="match status" value="1"/>
</dbReference>
<accession>A0ABY7JYN6</accession>
<organism evidence="3 4">
    <name type="scientific">Jatrophihabitans cynanchi</name>
    <dbReference type="NCBI Taxonomy" id="2944128"/>
    <lineage>
        <taxon>Bacteria</taxon>
        <taxon>Bacillati</taxon>
        <taxon>Actinomycetota</taxon>
        <taxon>Actinomycetes</taxon>
        <taxon>Jatrophihabitantales</taxon>
        <taxon>Jatrophihabitantaceae</taxon>
        <taxon>Jatrophihabitans</taxon>
    </lineage>
</organism>
<comment type="similarity">
    <text evidence="1">Belongs to the universal stress protein A family.</text>
</comment>
<reference evidence="3" key="1">
    <citation type="submission" date="2022-05" db="EMBL/GenBank/DDBJ databases">
        <title>Jatrophihabitans sp. SB3-54 whole genome sequence.</title>
        <authorList>
            <person name="Suh M.K."/>
            <person name="Eom M.K."/>
            <person name="Kim J.S."/>
            <person name="Kim H.S."/>
            <person name="Do H.E."/>
            <person name="Shin Y.K."/>
            <person name="Lee J.-S."/>
        </authorList>
    </citation>
    <scope>NUCLEOTIDE SEQUENCE</scope>
    <source>
        <strain evidence="3">SB3-54</strain>
    </source>
</reference>
<dbReference type="InterPro" id="IPR006016">
    <property type="entry name" value="UspA"/>
</dbReference>
<dbReference type="InterPro" id="IPR014729">
    <property type="entry name" value="Rossmann-like_a/b/a_fold"/>
</dbReference>
<dbReference type="EMBL" id="CP097463">
    <property type="protein sequence ID" value="WAX57672.1"/>
    <property type="molecule type" value="Genomic_DNA"/>
</dbReference>
<dbReference type="RefSeq" id="WP_269444219.1">
    <property type="nucleotide sequence ID" value="NZ_CP097463.1"/>
</dbReference>
<proteinExistence type="inferred from homology"/>
<gene>
    <name evidence="3" type="ORF">M6B22_02620</name>
</gene>
<protein>
    <submittedName>
        <fullName evidence="3">Universal stress protein</fullName>
    </submittedName>
</protein>
<evidence type="ECO:0000259" key="2">
    <source>
        <dbReference type="Pfam" id="PF00582"/>
    </source>
</evidence>
<dbReference type="Gene3D" id="3.40.50.620">
    <property type="entry name" value="HUPs"/>
    <property type="match status" value="1"/>
</dbReference>
<feature type="domain" description="UspA" evidence="2">
    <location>
        <begin position="9"/>
        <end position="143"/>
    </location>
</feature>
<dbReference type="PANTHER" id="PTHR46553">
    <property type="entry name" value="ADENINE NUCLEOTIDE ALPHA HYDROLASES-LIKE SUPERFAMILY PROTEIN"/>
    <property type="match status" value="1"/>
</dbReference>
<evidence type="ECO:0000256" key="1">
    <source>
        <dbReference type="ARBA" id="ARBA00008791"/>
    </source>
</evidence>
<evidence type="ECO:0000313" key="4">
    <source>
        <dbReference type="Proteomes" id="UP001164693"/>
    </source>
</evidence>
<dbReference type="SUPFAM" id="SSF52402">
    <property type="entry name" value="Adenine nucleotide alpha hydrolases-like"/>
    <property type="match status" value="1"/>
</dbReference>
<name>A0ABY7JYN6_9ACTN</name>
<dbReference type="PRINTS" id="PR01438">
    <property type="entry name" value="UNVRSLSTRESS"/>
</dbReference>
<keyword evidence="4" id="KW-1185">Reference proteome</keyword>